<evidence type="ECO:0000259" key="1">
    <source>
        <dbReference type="Pfam" id="PF01968"/>
    </source>
</evidence>
<dbReference type="STRING" id="162209.IJ22_15870"/>
<dbReference type="EMBL" id="CP013652">
    <property type="protein sequence ID" value="ALS21963.1"/>
    <property type="molecule type" value="Genomic_DNA"/>
</dbReference>
<accession>A0A0U2IM36</accession>
<dbReference type="GO" id="GO:0017168">
    <property type="term" value="F:5-oxoprolinase (ATP-hydrolyzing) activity"/>
    <property type="evidence" value="ECO:0007669"/>
    <property type="project" value="TreeGrafter"/>
</dbReference>
<feature type="domain" description="Acetophenone carboxylase-like C-terminal" evidence="3">
    <location>
        <begin position="532"/>
        <end position="706"/>
    </location>
</feature>
<evidence type="ECO:0000259" key="2">
    <source>
        <dbReference type="Pfam" id="PF05378"/>
    </source>
</evidence>
<dbReference type="Pfam" id="PF19278">
    <property type="entry name" value="Hydant_A_C"/>
    <property type="match status" value="1"/>
</dbReference>
<proteinExistence type="predicted"/>
<dbReference type="PANTHER" id="PTHR11365">
    <property type="entry name" value="5-OXOPROLINASE RELATED"/>
    <property type="match status" value="1"/>
</dbReference>
<evidence type="ECO:0000313" key="5">
    <source>
        <dbReference type="Proteomes" id="UP000061660"/>
    </source>
</evidence>
<dbReference type="InterPro" id="IPR049517">
    <property type="entry name" value="ACX-like_C"/>
</dbReference>
<dbReference type="AlphaFoldDB" id="A0A0U2IM36"/>
<dbReference type="KEGG" id="pnp:IJ22_15870"/>
<evidence type="ECO:0000259" key="3">
    <source>
        <dbReference type="Pfam" id="PF19278"/>
    </source>
</evidence>
<reference evidence="4 5" key="2">
    <citation type="journal article" date="2016" name="Genome Announc.">
        <title>Complete Genome Sequences of Two Interactive Moderate Thermophiles, Paenibacillus napthalenovorans 32O-Y and Paenibacillus sp. 32O-W.</title>
        <authorList>
            <person name="Butler R.R.III."/>
            <person name="Wang J."/>
            <person name="Stark B.C."/>
            <person name="Pombert J.F."/>
        </authorList>
    </citation>
    <scope>NUCLEOTIDE SEQUENCE [LARGE SCALE GENOMIC DNA]</scope>
    <source>
        <strain evidence="4 5">32O-Y</strain>
    </source>
</reference>
<dbReference type="Pfam" id="PF01968">
    <property type="entry name" value="Hydantoinase_A"/>
    <property type="match status" value="1"/>
</dbReference>
<name>A0A0U2IM36_9BACL</name>
<dbReference type="InterPro" id="IPR002821">
    <property type="entry name" value="Hydantoinase_A"/>
</dbReference>
<organism evidence="4 5">
    <name type="scientific">Paenibacillus naphthalenovorans</name>
    <dbReference type="NCBI Taxonomy" id="162209"/>
    <lineage>
        <taxon>Bacteria</taxon>
        <taxon>Bacillati</taxon>
        <taxon>Bacillota</taxon>
        <taxon>Bacilli</taxon>
        <taxon>Bacillales</taxon>
        <taxon>Paenibacillaceae</taxon>
        <taxon>Paenibacillus</taxon>
    </lineage>
</organism>
<feature type="domain" description="Hydantoinase A/oxoprolinase" evidence="1">
    <location>
        <begin position="224"/>
        <end position="505"/>
    </location>
</feature>
<dbReference type="GO" id="GO:0006749">
    <property type="term" value="P:glutathione metabolic process"/>
    <property type="evidence" value="ECO:0007669"/>
    <property type="project" value="TreeGrafter"/>
</dbReference>
<reference evidence="5" key="1">
    <citation type="submission" date="2015-12" db="EMBL/GenBank/DDBJ databases">
        <title>Complete genome sequences of two moderately thermophilic Paenibacillus species.</title>
        <authorList>
            <person name="Butler R.III."/>
            <person name="Wang J."/>
            <person name="Stark B.C."/>
            <person name="Pombert J.-F."/>
        </authorList>
    </citation>
    <scope>NUCLEOTIDE SEQUENCE [LARGE SCALE GENOMIC DNA]</scope>
    <source>
        <strain evidence="5">32O-Y</strain>
    </source>
</reference>
<dbReference type="Pfam" id="PF05378">
    <property type="entry name" value="Hydant_A_N"/>
    <property type="match status" value="1"/>
</dbReference>
<dbReference type="OrthoDB" id="9768323at2"/>
<dbReference type="PATRIC" id="fig|162209.4.peg.1679"/>
<feature type="domain" description="Hydantoinase/oxoprolinase N-terminal" evidence="2">
    <location>
        <begin position="11"/>
        <end position="198"/>
    </location>
</feature>
<keyword evidence="5" id="KW-1185">Reference proteome</keyword>
<protein>
    <submittedName>
        <fullName evidence="4">Subunit gamma of acetophenone carboxylaset</fullName>
    </submittedName>
</protein>
<dbReference type="InterPro" id="IPR045079">
    <property type="entry name" value="Oxoprolinase-like"/>
</dbReference>
<evidence type="ECO:0000313" key="4">
    <source>
        <dbReference type="EMBL" id="ALS21963.1"/>
    </source>
</evidence>
<dbReference type="GO" id="GO:0005829">
    <property type="term" value="C:cytosol"/>
    <property type="evidence" value="ECO:0007669"/>
    <property type="project" value="TreeGrafter"/>
</dbReference>
<dbReference type="PANTHER" id="PTHR11365:SF23">
    <property type="entry name" value="HYPOTHETICAL 5-OXOPROLINASE (EUROFUNG)-RELATED"/>
    <property type="match status" value="1"/>
</dbReference>
<dbReference type="Proteomes" id="UP000061660">
    <property type="component" value="Chromosome"/>
</dbReference>
<dbReference type="RefSeq" id="WP_062408324.1">
    <property type="nucleotide sequence ID" value="NZ_CP013652.1"/>
</dbReference>
<sequence>MTKPNAARNTIDVDVGGTFTDMVMTYDGTQIFRKVPTTPYDLSVCFIQAIEEGAKHFDKTADQILPNFDIVRYSTTVAMNRLIERKGPRLGLITTEGHEDAVHIGRGAQWIDGTRLAERRNLPIQQKPQPIVDREMIVGVKERIDAKGKVIRPLDEDDVRRKVRTLVDRGARAFVVSLLWSFVNPSHEKRIKEIIREEYREYHVGYLPVILSHGVVSRLGEYERTNTAILDAYLQRSMQIELSGTWDKLREKGYRGPFMMVHNTGGCADVFKTTASKTYNGGPVSGLVGAQFVADKIGIKNAVTADVGGTSFDIGLVMESSVRNYEFNPVVDRWMVSANMLQSISIGAGGGSIAWINQQLGNRLEVGPQSAGSYPGPVCYNLGGTEPTVTDADLVLGYLNPDYYFGGRMKLNKAAAERAIRKKIAEPLGLSVMEAASLIRRLVDEKMASAIRKEVVLRGYRPDDFAIFAMGGGGATHAAGYKDEIPKVVIFPYSPVFCAFGSSIMDTMHVYETSRKMPFIAPMTEQPALDFEEFNTTVNSLLEQAKKELDAEGLDTNKAVFTLELDMLYGGQINSKRTSTPGLHITNDEDLWRFYKQFEKEFSEAFSPHVINLSGGVYIESFVLKAAVPSQPFHLPVLPPATVGKEIALKEHRSMYWPELTDHAESPVYDQMKLQPGHIVNGPAVIESEYTTVVVPPGLKYSVDPYGLGIMERDEERVPALSGTAANQG</sequence>
<gene>
    <name evidence="4" type="ORF">IJ22_15870</name>
</gene>
<dbReference type="InterPro" id="IPR008040">
    <property type="entry name" value="Hydant_A_N"/>
</dbReference>